<protein>
    <submittedName>
        <fullName evidence="1">Uncharacterized protein</fullName>
    </submittedName>
</protein>
<feature type="non-terminal residue" evidence="1">
    <location>
        <position position="1"/>
    </location>
</feature>
<dbReference type="Proteomes" id="UP000232149">
    <property type="component" value="Unassembled WGS sequence"/>
</dbReference>
<evidence type="ECO:0000313" key="1">
    <source>
        <dbReference type="EMBL" id="PJZ62631.1"/>
    </source>
</evidence>
<name>A0ABX4P3K9_9LEPT</name>
<organism evidence="1 2">
    <name type="scientific">Leptospira adleri</name>
    <dbReference type="NCBI Taxonomy" id="2023186"/>
    <lineage>
        <taxon>Bacteria</taxon>
        <taxon>Pseudomonadati</taxon>
        <taxon>Spirochaetota</taxon>
        <taxon>Spirochaetia</taxon>
        <taxon>Leptospirales</taxon>
        <taxon>Leptospiraceae</taxon>
        <taxon>Leptospira</taxon>
    </lineage>
</organism>
<reference evidence="1 2" key="1">
    <citation type="submission" date="2017-07" db="EMBL/GenBank/DDBJ databases">
        <title>Leptospira spp. isolated from tropical soils.</title>
        <authorList>
            <person name="Thibeaux R."/>
            <person name="Iraola G."/>
            <person name="Ferres I."/>
            <person name="Bierque E."/>
            <person name="Girault D."/>
            <person name="Soupe-Gilbert M.-E."/>
            <person name="Picardeau M."/>
            <person name="Goarant C."/>
        </authorList>
    </citation>
    <scope>NUCLEOTIDE SEQUENCE [LARGE SCALE GENOMIC DNA]</scope>
    <source>
        <strain evidence="1 2">FH2-B-D1</strain>
    </source>
</reference>
<proteinExistence type="predicted"/>
<dbReference type="EMBL" id="NPDU01000014">
    <property type="protein sequence ID" value="PJZ62631.1"/>
    <property type="molecule type" value="Genomic_DNA"/>
</dbReference>
<keyword evidence="2" id="KW-1185">Reference proteome</keyword>
<sequence>LKIGRSSADTTRDITSGTLVCRNSNKSNITDMKLFSKNLEGEEGGENQTRSKNKILKFFRTSALF</sequence>
<comment type="caution">
    <text evidence="1">The sequence shown here is derived from an EMBL/GenBank/DDBJ whole genome shotgun (WGS) entry which is preliminary data.</text>
</comment>
<evidence type="ECO:0000313" key="2">
    <source>
        <dbReference type="Proteomes" id="UP000232149"/>
    </source>
</evidence>
<accession>A0ABX4P3K9</accession>
<gene>
    <name evidence="1" type="ORF">CH376_07495</name>
</gene>